<feature type="non-terminal residue" evidence="1">
    <location>
        <position position="173"/>
    </location>
</feature>
<dbReference type="AlphaFoldDB" id="A0A7J6KYQ7"/>
<keyword evidence="2" id="KW-1185">Reference proteome</keyword>
<gene>
    <name evidence="1" type="ORF">FOL47_011298</name>
</gene>
<reference evidence="1 2" key="1">
    <citation type="submission" date="2020-04" db="EMBL/GenBank/DDBJ databases">
        <title>Perkinsus chesapeaki whole genome sequence.</title>
        <authorList>
            <person name="Bogema D.R."/>
        </authorList>
    </citation>
    <scope>NUCLEOTIDE SEQUENCE [LARGE SCALE GENOMIC DNA]</scope>
    <source>
        <strain evidence="1">ATCC PRA-425</strain>
    </source>
</reference>
<proteinExistence type="predicted"/>
<dbReference type="Proteomes" id="UP000591131">
    <property type="component" value="Unassembled WGS sequence"/>
</dbReference>
<dbReference type="EMBL" id="JAAPAO010000972">
    <property type="protein sequence ID" value="KAF4652034.1"/>
    <property type="molecule type" value="Genomic_DNA"/>
</dbReference>
<accession>A0A7J6KYQ7</accession>
<name>A0A7J6KYQ7_PERCH</name>
<sequence length="173" mass="19234">MAARQLEGAGPEDFVVVDHPIDVMTKKKVLLHLRNDLQASGALTDQEDLRPECFGTHSFRRGADFGRWKSASSMQRYVEEANLANSQDFARQTIQQWNSYRSVGSQHGVSPINDMRSDQAPIGLIRTTTLRSEANVIRSTTVSKSWLNIDEREIGTEGGWLKGVTSGVGTSWL</sequence>
<protein>
    <submittedName>
        <fullName evidence="1">Uncharacterized protein</fullName>
    </submittedName>
</protein>
<evidence type="ECO:0000313" key="1">
    <source>
        <dbReference type="EMBL" id="KAF4652034.1"/>
    </source>
</evidence>
<comment type="caution">
    <text evidence="1">The sequence shown here is derived from an EMBL/GenBank/DDBJ whole genome shotgun (WGS) entry which is preliminary data.</text>
</comment>
<organism evidence="1 2">
    <name type="scientific">Perkinsus chesapeaki</name>
    <name type="common">Clam parasite</name>
    <name type="synonym">Perkinsus andrewsi</name>
    <dbReference type="NCBI Taxonomy" id="330153"/>
    <lineage>
        <taxon>Eukaryota</taxon>
        <taxon>Sar</taxon>
        <taxon>Alveolata</taxon>
        <taxon>Perkinsozoa</taxon>
        <taxon>Perkinsea</taxon>
        <taxon>Perkinsida</taxon>
        <taxon>Perkinsidae</taxon>
        <taxon>Perkinsus</taxon>
    </lineage>
</organism>
<evidence type="ECO:0000313" key="2">
    <source>
        <dbReference type="Proteomes" id="UP000591131"/>
    </source>
</evidence>